<evidence type="ECO:0000313" key="2">
    <source>
        <dbReference type="EMBL" id="AKA35480.1"/>
    </source>
</evidence>
<sequence length="70" mass="8343">MKKSFFLAVFFCLSGILTTNAKPDSMEDGRLCHEIAWQFALYMQQEFGLYGHEMELIYEETYDECETQWQ</sequence>
<feature type="signal peptide" evidence="1">
    <location>
        <begin position="1"/>
        <end position="21"/>
    </location>
</feature>
<organism evidence="2 3">
    <name type="scientific">Flagellimonas lutaonensis</name>
    <dbReference type="NCBI Taxonomy" id="516051"/>
    <lineage>
        <taxon>Bacteria</taxon>
        <taxon>Pseudomonadati</taxon>
        <taxon>Bacteroidota</taxon>
        <taxon>Flavobacteriia</taxon>
        <taxon>Flavobacteriales</taxon>
        <taxon>Flavobacteriaceae</taxon>
        <taxon>Flagellimonas</taxon>
    </lineage>
</organism>
<evidence type="ECO:0008006" key="4">
    <source>
        <dbReference type="Google" id="ProtNLM"/>
    </source>
</evidence>
<reference evidence="2 3" key="1">
    <citation type="submission" date="2015-03" db="EMBL/GenBank/DDBJ databases">
        <title>Complete genome sequence of Muricauda lutaonensis CC-HSB-11T, isolated from a coastal hot spring.</title>
        <authorList>
            <person name="Kim K.M."/>
        </authorList>
    </citation>
    <scope>NUCLEOTIDE SEQUENCE [LARGE SCALE GENOMIC DNA]</scope>
    <source>
        <strain evidence="2 3">CC-HSB-11</strain>
    </source>
</reference>
<dbReference type="AlphaFoldDB" id="A0A0D5YT73"/>
<dbReference type="STRING" id="516051.VC82_1875"/>
<evidence type="ECO:0000256" key="1">
    <source>
        <dbReference type="SAM" id="SignalP"/>
    </source>
</evidence>
<evidence type="ECO:0000313" key="3">
    <source>
        <dbReference type="Proteomes" id="UP000032726"/>
    </source>
</evidence>
<dbReference type="HOGENOM" id="CLU_2753479_0_0_10"/>
<gene>
    <name evidence="2" type="ORF">VC82_1875</name>
</gene>
<keyword evidence="3" id="KW-1185">Reference proteome</keyword>
<dbReference type="Proteomes" id="UP000032726">
    <property type="component" value="Chromosome"/>
</dbReference>
<dbReference type="EMBL" id="CP011071">
    <property type="protein sequence ID" value="AKA35480.1"/>
    <property type="molecule type" value="Genomic_DNA"/>
</dbReference>
<dbReference type="OrthoDB" id="9960866at2"/>
<dbReference type="RefSeq" id="WP_045802133.1">
    <property type="nucleotide sequence ID" value="NZ_CP011071.1"/>
</dbReference>
<name>A0A0D5YT73_9FLAO</name>
<accession>A0A0D5YT73</accession>
<keyword evidence="1" id="KW-0732">Signal</keyword>
<dbReference type="KEGG" id="mlt:VC82_1875"/>
<feature type="chain" id="PRO_5002300291" description="Secreted protein" evidence="1">
    <location>
        <begin position="22"/>
        <end position="70"/>
    </location>
</feature>
<protein>
    <recommendedName>
        <fullName evidence="4">Secreted protein</fullName>
    </recommendedName>
</protein>
<proteinExistence type="predicted"/>